<accession>A0ACB5T601</accession>
<dbReference type="EMBL" id="BSXS01003797">
    <property type="protein sequence ID" value="GME81939.1"/>
    <property type="molecule type" value="Genomic_DNA"/>
</dbReference>
<evidence type="ECO:0000313" key="1">
    <source>
        <dbReference type="EMBL" id="GME81939.1"/>
    </source>
</evidence>
<organism evidence="1 2">
    <name type="scientific">Ambrosiozyma monospora</name>
    <name type="common">Yeast</name>
    <name type="synonym">Endomycopsis monosporus</name>
    <dbReference type="NCBI Taxonomy" id="43982"/>
    <lineage>
        <taxon>Eukaryota</taxon>
        <taxon>Fungi</taxon>
        <taxon>Dikarya</taxon>
        <taxon>Ascomycota</taxon>
        <taxon>Saccharomycotina</taxon>
        <taxon>Pichiomycetes</taxon>
        <taxon>Pichiales</taxon>
        <taxon>Pichiaceae</taxon>
        <taxon>Ambrosiozyma</taxon>
    </lineage>
</organism>
<gene>
    <name evidence="1" type="ORF">Amon02_000521900</name>
</gene>
<protein>
    <submittedName>
        <fullName evidence="1">Unnamed protein product</fullName>
    </submittedName>
</protein>
<evidence type="ECO:0000313" key="2">
    <source>
        <dbReference type="Proteomes" id="UP001165064"/>
    </source>
</evidence>
<keyword evidence="2" id="KW-1185">Reference proteome</keyword>
<sequence>MLFSSLSLFAVGLSFNFLKPFDAVSRGSTTEFYRHISFQNDLPDELSFDYLDYSEIEASLKEVLGKNPGLSEKEKRLISLFKRPRQIISFFCRVHSAAVKVPVFSQNYGYFCLLKVISLLSCFMDSVIKFHENNDIGNDQIDDLKMSEILNIMRKKIEETMKVGFVDRGFTLEDNIESIQTWLSSIFDQGPISTYFGDETGTGMPENMNWMVNFPNGS</sequence>
<dbReference type="Proteomes" id="UP001165064">
    <property type="component" value="Unassembled WGS sequence"/>
</dbReference>
<comment type="caution">
    <text evidence="1">The sequence shown here is derived from an EMBL/GenBank/DDBJ whole genome shotgun (WGS) entry which is preliminary data.</text>
</comment>
<proteinExistence type="predicted"/>
<reference evidence="1" key="1">
    <citation type="submission" date="2023-04" db="EMBL/GenBank/DDBJ databases">
        <title>Ambrosiozyma monospora NBRC 10751.</title>
        <authorList>
            <person name="Ichikawa N."/>
            <person name="Sato H."/>
            <person name="Tonouchi N."/>
        </authorList>
    </citation>
    <scope>NUCLEOTIDE SEQUENCE</scope>
    <source>
        <strain evidence="1">NBRC 10751</strain>
    </source>
</reference>
<name>A0ACB5T601_AMBMO</name>